<accession>A0AAV7THY4</accession>
<feature type="region of interest" description="Disordered" evidence="1">
    <location>
        <begin position="66"/>
        <end position="100"/>
    </location>
</feature>
<evidence type="ECO:0000256" key="1">
    <source>
        <dbReference type="SAM" id="MobiDB-lite"/>
    </source>
</evidence>
<evidence type="ECO:0000313" key="3">
    <source>
        <dbReference type="Proteomes" id="UP001066276"/>
    </source>
</evidence>
<dbReference type="AlphaFoldDB" id="A0AAV7THY4"/>
<proteinExistence type="predicted"/>
<name>A0AAV7THY4_PLEWA</name>
<comment type="caution">
    <text evidence="2">The sequence shown here is derived from an EMBL/GenBank/DDBJ whole genome shotgun (WGS) entry which is preliminary data.</text>
</comment>
<keyword evidence="3" id="KW-1185">Reference proteome</keyword>
<protein>
    <submittedName>
        <fullName evidence="2">Uncharacterized protein</fullName>
    </submittedName>
</protein>
<gene>
    <name evidence="2" type="ORF">NDU88_001314</name>
</gene>
<organism evidence="2 3">
    <name type="scientific">Pleurodeles waltl</name>
    <name type="common">Iberian ribbed newt</name>
    <dbReference type="NCBI Taxonomy" id="8319"/>
    <lineage>
        <taxon>Eukaryota</taxon>
        <taxon>Metazoa</taxon>
        <taxon>Chordata</taxon>
        <taxon>Craniata</taxon>
        <taxon>Vertebrata</taxon>
        <taxon>Euteleostomi</taxon>
        <taxon>Amphibia</taxon>
        <taxon>Batrachia</taxon>
        <taxon>Caudata</taxon>
        <taxon>Salamandroidea</taxon>
        <taxon>Salamandridae</taxon>
        <taxon>Pleurodelinae</taxon>
        <taxon>Pleurodeles</taxon>
    </lineage>
</organism>
<dbReference type="EMBL" id="JANPWB010000006">
    <property type="protein sequence ID" value="KAJ1176030.1"/>
    <property type="molecule type" value="Genomic_DNA"/>
</dbReference>
<reference evidence="2" key="1">
    <citation type="journal article" date="2022" name="bioRxiv">
        <title>Sequencing and chromosome-scale assembly of the giantPleurodeles waltlgenome.</title>
        <authorList>
            <person name="Brown T."/>
            <person name="Elewa A."/>
            <person name="Iarovenko S."/>
            <person name="Subramanian E."/>
            <person name="Araus A.J."/>
            <person name="Petzold A."/>
            <person name="Susuki M."/>
            <person name="Suzuki K.-i.T."/>
            <person name="Hayashi T."/>
            <person name="Toyoda A."/>
            <person name="Oliveira C."/>
            <person name="Osipova E."/>
            <person name="Leigh N.D."/>
            <person name="Simon A."/>
            <person name="Yun M.H."/>
        </authorList>
    </citation>
    <scope>NUCLEOTIDE SEQUENCE</scope>
    <source>
        <strain evidence="2">20211129_DDA</strain>
        <tissue evidence="2">Liver</tissue>
    </source>
</reference>
<sequence>MLARGPLVPRWLRISSLRAPRVRCPRCVSHVHSGIGGGVSSAPTLLGAASSTHLQTEKRKVVRMRADERRSADSLAPVSPSPPPLDKQQTRLIGAAQGPP</sequence>
<evidence type="ECO:0000313" key="2">
    <source>
        <dbReference type="EMBL" id="KAJ1176030.1"/>
    </source>
</evidence>
<dbReference type="Proteomes" id="UP001066276">
    <property type="component" value="Chromosome 3_2"/>
</dbReference>